<keyword evidence="5" id="KW-1185">Reference proteome</keyword>
<dbReference type="PANTHER" id="PTHR10908">
    <property type="entry name" value="SEROTONIN N-ACETYLTRANSFERASE"/>
    <property type="match status" value="1"/>
</dbReference>
<evidence type="ECO:0000313" key="5">
    <source>
        <dbReference type="Proteomes" id="UP000253769"/>
    </source>
</evidence>
<name>A0A369WUI3_9GAMM</name>
<reference evidence="4 5" key="1">
    <citation type="submission" date="2018-07" db="EMBL/GenBank/DDBJ databases">
        <title>Motiliproteus coralliicola sp. nov., a bacterium isolated from Coral.</title>
        <authorList>
            <person name="Wang G."/>
        </authorList>
    </citation>
    <scope>NUCLEOTIDE SEQUENCE [LARGE SCALE GENOMIC DNA]</scope>
    <source>
        <strain evidence="4 5">C34</strain>
    </source>
</reference>
<sequence>MYRIRQAEQHDISRMAELEAICFPEAEAASLDSFQQRFSVFAECFFVLEVEGVVVGHINGCIYDKPELPDELYSDTRLHNPVGAYQTVFGLAVDPHYQRRGYASALITHFIDFSRANGRKGMVLTCKDKLVGFYQSLGFIHQGVSASSHGGSSWNDMLLTF</sequence>
<keyword evidence="1 4" id="KW-0808">Transferase</keyword>
<dbReference type="Proteomes" id="UP000253769">
    <property type="component" value="Unassembled WGS sequence"/>
</dbReference>
<evidence type="ECO:0000313" key="4">
    <source>
        <dbReference type="EMBL" id="RDE25271.1"/>
    </source>
</evidence>
<dbReference type="InterPro" id="IPR051635">
    <property type="entry name" value="SNAT-like"/>
</dbReference>
<protein>
    <submittedName>
        <fullName evidence="4">N-acetyltransferase</fullName>
    </submittedName>
</protein>
<accession>A0A369WUI3</accession>
<dbReference type="PROSITE" id="PS51186">
    <property type="entry name" value="GNAT"/>
    <property type="match status" value="1"/>
</dbReference>
<evidence type="ECO:0000259" key="3">
    <source>
        <dbReference type="PROSITE" id="PS51186"/>
    </source>
</evidence>
<gene>
    <name evidence="4" type="ORF">DV711_00050</name>
</gene>
<dbReference type="InterPro" id="IPR000182">
    <property type="entry name" value="GNAT_dom"/>
</dbReference>
<dbReference type="SUPFAM" id="SSF55729">
    <property type="entry name" value="Acyl-CoA N-acyltransferases (Nat)"/>
    <property type="match status" value="1"/>
</dbReference>
<dbReference type="GO" id="GO:0008080">
    <property type="term" value="F:N-acetyltransferase activity"/>
    <property type="evidence" value="ECO:0007669"/>
    <property type="project" value="UniProtKB-ARBA"/>
</dbReference>
<comment type="caution">
    <text evidence="4">The sequence shown here is derived from an EMBL/GenBank/DDBJ whole genome shotgun (WGS) entry which is preliminary data.</text>
</comment>
<dbReference type="RefSeq" id="WP_114693618.1">
    <property type="nucleotide sequence ID" value="NZ_QQOH01000001.1"/>
</dbReference>
<dbReference type="AlphaFoldDB" id="A0A369WUI3"/>
<dbReference type="Gene3D" id="3.40.630.30">
    <property type="match status" value="1"/>
</dbReference>
<dbReference type="InterPro" id="IPR016181">
    <property type="entry name" value="Acyl_CoA_acyltransferase"/>
</dbReference>
<dbReference type="Pfam" id="PF00583">
    <property type="entry name" value="Acetyltransf_1"/>
    <property type="match status" value="1"/>
</dbReference>
<dbReference type="CDD" id="cd04301">
    <property type="entry name" value="NAT_SF"/>
    <property type="match status" value="1"/>
</dbReference>
<keyword evidence="2" id="KW-0012">Acyltransferase</keyword>
<dbReference type="PANTHER" id="PTHR10908:SF0">
    <property type="entry name" value="SEROTONIN N-ACETYLTRANSFERASE"/>
    <property type="match status" value="1"/>
</dbReference>
<proteinExistence type="predicted"/>
<evidence type="ECO:0000256" key="1">
    <source>
        <dbReference type="ARBA" id="ARBA00022679"/>
    </source>
</evidence>
<dbReference type="OrthoDB" id="9800962at2"/>
<evidence type="ECO:0000256" key="2">
    <source>
        <dbReference type="ARBA" id="ARBA00023315"/>
    </source>
</evidence>
<organism evidence="4 5">
    <name type="scientific">Motiliproteus coralliicola</name>
    <dbReference type="NCBI Taxonomy" id="2283196"/>
    <lineage>
        <taxon>Bacteria</taxon>
        <taxon>Pseudomonadati</taxon>
        <taxon>Pseudomonadota</taxon>
        <taxon>Gammaproteobacteria</taxon>
        <taxon>Oceanospirillales</taxon>
        <taxon>Oceanospirillaceae</taxon>
        <taxon>Motiliproteus</taxon>
    </lineage>
</organism>
<feature type="domain" description="N-acetyltransferase" evidence="3">
    <location>
        <begin position="2"/>
        <end position="161"/>
    </location>
</feature>
<dbReference type="EMBL" id="QQOH01000001">
    <property type="protein sequence ID" value="RDE25271.1"/>
    <property type="molecule type" value="Genomic_DNA"/>
</dbReference>